<name>A0A6G1BHV2_9ORYZ</name>
<dbReference type="Proteomes" id="UP000479710">
    <property type="component" value="Unassembled WGS sequence"/>
</dbReference>
<sequence>MVVGLRLAAEPSSGEGGAALEGIRRRNGWRRSGDVCGVLQGVTDERVHWERGCWWRAMACQ</sequence>
<keyword evidence="2" id="KW-1185">Reference proteome</keyword>
<dbReference type="EMBL" id="SPHZ02000012">
    <property type="protein sequence ID" value="KAF0887500.1"/>
    <property type="molecule type" value="Genomic_DNA"/>
</dbReference>
<evidence type="ECO:0000313" key="2">
    <source>
        <dbReference type="Proteomes" id="UP000479710"/>
    </source>
</evidence>
<gene>
    <name evidence="1" type="ORF">E2562_002231</name>
</gene>
<protein>
    <submittedName>
        <fullName evidence="1">Uncharacterized protein</fullName>
    </submittedName>
</protein>
<evidence type="ECO:0000313" key="1">
    <source>
        <dbReference type="EMBL" id="KAF0887500.1"/>
    </source>
</evidence>
<accession>A0A6G1BHV2</accession>
<organism evidence="1 2">
    <name type="scientific">Oryza meyeriana var. granulata</name>
    <dbReference type="NCBI Taxonomy" id="110450"/>
    <lineage>
        <taxon>Eukaryota</taxon>
        <taxon>Viridiplantae</taxon>
        <taxon>Streptophyta</taxon>
        <taxon>Embryophyta</taxon>
        <taxon>Tracheophyta</taxon>
        <taxon>Spermatophyta</taxon>
        <taxon>Magnoliopsida</taxon>
        <taxon>Liliopsida</taxon>
        <taxon>Poales</taxon>
        <taxon>Poaceae</taxon>
        <taxon>BOP clade</taxon>
        <taxon>Oryzoideae</taxon>
        <taxon>Oryzeae</taxon>
        <taxon>Oryzinae</taxon>
        <taxon>Oryza</taxon>
        <taxon>Oryza meyeriana</taxon>
    </lineage>
</organism>
<comment type="caution">
    <text evidence="1">The sequence shown here is derived from an EMBL/GenBank/DDBJ whole genome shotgun (WGS) entry which is preliminary data.</text>
</comment>
<dbReference type="AlphaFoldDB" id="A0A6G1BHV2"/>
<reference evidence="1 2" key="1">
    <citation type="submission" date="2019-11" db="EMBL/GenBank/DDBJ databases">
        <title>Whole genome sequence of Oryza granulata.</title>
        <authorList>
            <person name="Li W."/>
        </authorList>
    </citation>
    <scope>NUCLEOTIDE SEQUENCE [LARGE SCALE GENOMIC DNA]</scope>
    <source>
        <strain evidence="2">cv. Menghai</strain>
        <tissue evidence="1">Leaf</tissue>
    </source>
</reference>
<proteinExistence type="predicted"/>